<keyword evidence="1" id="KW-1133">Transmembrane helix</keyword>
<comment type="caution">
    <text evidence="2">The sequence shown here is derived from an EMBL/GenBank/DDBJ whole genome shotgun (WGS) entry which is preliminary data.</text>
</comment>
<dbReference type="EMBL" id="JBBMFF010000201">
    <property type="protein sequence ID" value="MEQ2510899.1"/>
    <property type="molecule type" value="Genomic_DNA"/>
</dbReference>
<dbReference type="Proteomes" id="UP001491552">
    <property type="component" value="Unassembled WGS sequence"/>
</dbReference>
<protein>
    <recommendedName>
        <fullName evidence="4">Zn-finger containing protein</fullName>
    </recommendedName>
</protein>
<evidence type="ECO:0008006" key="4">
    <source>
        <dbReference type="Google" id="ProtNLM"/>
    </source>
</evidence>
<name>A0ABV1G6T0_9FIRM</name>
<evidence type="ECO:0000313" key="2">
    <source>
        <dbReference type="EMBL" id="MEQ2510899.1"/>
    </source>
</evidence>
<gene>
    <name evidence="2" type="ORF">WMO66_06515</name>
</gene>
<feature type="transmembrane region" description="Helical" evidence="1">
    <location>
        <begin position="49"/>
        <end position="71"/>
    </location>
</feature>
<keyword evidence="1" id="KW-0472">Membrane</keyword>
<proteinExistence type="predicted"/>
<dbReference type="CDD" id="cd20335">
    <property type="entry name" value="BRcat_RBR"/>
    <property type="match status" value="1"/>
</dbReference>
<reference evidence="2 3" key="1">
    <citation type="submission" date="2024-03" db="EMBL/GenBank/DDBJ databases">
        <title>Human intestinal bacterial collection.</title>
        <authorList>
            <person name="Pauvert C."/>
            <person name="Hitch T.C.A."/>
            <person name="Clavel T."/>
        </authorList>
    </citation>
    <scope>NUCLEOTIDE SEQUENCE [LARGE SCALE GENOMIC DNA]</scope>
    <source>
        <strain evidence="2 3">CLA-AA-H192</strain>
    </source>
</reference>
<organism evidence="2 3">
    <name type="scientific">Faecousia intestinalis</name>
    <dbReference type="NCBI Taxonomy" id="3133167"/>
    <lineage>
        <taxon>Bacteria</taxon>
        <taxon>Bacillati</taxon>
        <taxon>Bacillota</taxon>
        <taxon>Clostridia</taxon>
        <taxon>Eubacteriales</taxon>
        <taxon>Oscillospiraceae</taxon>
        <taxon>Faecousia</taxon>
    </lineage>
</organism>
<keyword evidence="3" id="KW-1185">Reference proteome</keyword>
<evidence type="ECO:0000313" key="3">
    <source>
        <dbReference type="Proteomes" id="UP001491552"/>
    </source>
</evidence>
<dbReference type="Gene3D" id="2.20.28.30">
    <property type="entry name" value="RNA polymerase ii, chain L"/>
    <property type="match status" value="1"/>
</dbReference>
<evidence type="ECO:0000256" key="1">
    <source>
        <dbReference type="SAM" id="Phobius"/>
    </source>
</evidence>
<accession>A0ABV1G6T0</accession>
<dbReference type="RefSeq" id="WP_349135590.1">
    <property type="nucleotide sequence ID" value="NZ_JBBMFF010000201.1"/>
</dbReference>
<keyword evidence="1" id="KW-0812">Transmembrane</keyword>
<sequence length="136" mass="16162">MFRRLGASIRKWMYGRYGSDQLNMLLLVLAVILSLTNTILTYALRTSTVYRGIIAPILSLLMYGLLILAMVRMFSRNLSRRERENRRFLQLWMRLRDRNNRYFRCPSCGQTVRVPKHRGKLCIRCPKCGEKFIRKT</sequence>
<feature type="transmembrane region" description="Helical" evidence="1">
    <location>
        <begin position="21"/>
        <end position="43"/>
    </location>
</feature>